<organism evidence="1 3">
    <name type="scientific">Didymodactylos carnosus</name>
    <dbReference type="NCBI Taxonomy" id="1234261"/>
    <lineage>
        <taxon>Eukaryota</taxon>
        <taxon>Metazoa</taxon>
        <taxon>Spiralia</taxon>
        <taxon>Gnathifera</taxon>
        <taxon>Rotifera</taxon>
        <taxon>Eurotatoria</taxon>
        <taxon>Bdelloidea</taxon>
        <taxon>Philodinida</taxon>
        <taxon>Philodinidae</taxon>
        <taxon>Didymodactylos</taxon>
    </lineage>
</organism>
<name>A0A8S2G0N4_9BILA</name>
<reference evidence="1" key="1">
    <citation type="submission" date="2021-02" db="EMBL/GenBank/DDBJ databases">
        <authorList>
            <person name="Nowell W R."/>
        </authorList>
    </citation>
    <scope>NUCLEOTIDE SEQUENCE</scope>
</reference>
<evidence type="ECO:0000313" key="3">
    <source>
        <dbReference type="Proteomes" id="UP000677228"/>
    </source>
</evidence>
<gene>
    <name evidence="1" type="ORF">OVA965_LOCUS42054</name>
    <name evidence="2" type="ORF">TMI583_LOCUS43846</name>
</gene>
<comment type="caution">
    <text evidence="1">The sequence shown here is derived from an EMBL/GenBank/DDBJ whole genome shotgun (WGS) entry which is preliminary data.</text>
</comment>
<dbReference type="Proteomes" id="UP000682733">
    <property type="component" value="Unassembled WGS sequence"/>
</dbReference>
<dbReference type="Proteomes" id="UP000677228">
    <property type="component" value="Unassembled WGS sequence"/>
</dbReference>
<proteinExistence type="predicted"/>
<feature type="non-terminal residue" evidence="1">
    <location>
        <position position="11"/>
    </location>
</feature>
<feature type="non-terminal residue" evidence="1">
    <location>
        <position position="1"/>
    </location>
</feature>
<accession>A0A8S2G0N4</accession>
<sequence>MRGAGGAEDES</sequence>
<protein>
    <submittedName>
        <fullName evidence="1">Uncharacterized protein</fullName>
    </submittedName>
</protein>
<dbReference type="EMBL" id="CAJNOK010050452">
    <property type="protein sequence ID" value="CAF1600304.1"/>
    <property type="molecule type" value="Genomic_DNA"/>
</dbReference>
<dbReference type="EMBL" id="CAJOBA010074190">
    <property type="protein sequence ID" value="CAF4408477.1"/>
    <property type="molecule type" value="Genomic_DNA"/>
</dbReference>
<evidence type="ECO:0000313" key="2">
    <source>
        <dbReference type="EMBL" id="CAF4408477.1"/>
    </source>
</evidence>
<evidence type="ECO:0000313" key="1">
    <source>
        <dbReference type="EMBL" id="CAF1600304.1"/>
    </source>
</evidence>